<sequence>MAVGCLRALVAAVVAISLLAGPAQADPKPSLKKLKSELTALQKESDRLIEDYYQARIQLEKVEQADKDAQGQLDEAQAVLDHESGQLKRMAVEHYMNGNGETAALTMISGGVDPQTHLRRLTINQHILEEEADRLAGFKAVRDRHQAAQTEASERGKALKDSMKDLDKRKKRAEKLIEQIRDKIDLAHDAPGFRRSDGTWVPQLPTGSDHITPRMRLVRDLIVDRFGTGGYGVGCYRAFNDGGEHPLGRACDFMLSTGGQMPSKEQVDRGHRIAAWVVKNAKRLGIMYVIYRQRIWHVRTGQWRVMSNRGGNTANHYDHPHVSVY</sequence>
<feature type="coiled-coil region" evidence="1">
    <location>
        <begin position="156"/>
        <end position="190"/>
    </location>
</feature>
<keyword evidence="5" id="KW-1185">Reference proteome</keyword>
<evidence type="ECO:0000256" key="2">
    <source>
        <dbReference type="SAM" id="SignalP"/>
    </source>
</evidence>
<dbReference type="AlphaFoldDB" id="A0A7W0HUN1"/>
<gene>
    <name evidence="4" type="ORF">HNR30_007543</name>
</gene>
<dbReference type="Pfam" id="PF26571">
    <property type="entry name" value="VldE"/>
    <property type="match status" value="1"/>
</dbReference>
<dbReference type="Proteomes" id="UP000530928">
    <property type="component" value="Unassembled WGS sequence"/>
</dbReference>
<name>A0A7W0HUN1_9ACTN</name>
<evidence type="ECO:0000313" key="5">
    <source>
        <dbReference type="Proteomes" id="UP000530928"/>
    </source>
</evidence>
<keyword evidence="2" id="KW-0732">Signal</keyword>
<keyword evidence="1" id="KW-0175">Coiled coil</keyword>
<protein>
    <submittedName>
        <fullName evidence="4">Outer membrane murein-binding lipoprotein Lpp</fullName>
    </submittedName>
</protein>
<evidence type="ECO:0000313" key="4">
    <source>
        <dbReference type="EMBL" id="MBA2896152.1"/>
    </source>
</evidence>
<dbReference type="RefSeq" id="WP_312894926.1">
    <property type="nucleotide sequence ID" value="NZ_BAABAM010000007.1"/>
</dbReference>
<feature type="coiled-coil region" evidence="1">
    <location>
        <begin position="31"/>
        <end position="79"/>
    </location>
</feature>
<dbReference type="InterPro" id="IPR058593">
    <property type="entry name" value="ARB_07466-like_C"/>
</dbReference>
<comment type="caution">
    <text evidence="4">The sequence shown here is derived from an EMBL/GenBank/DDBJ whole genome shotgun (WGS) entry which is preliminary data.</text>
</comment>
<keyword evidence="4" id="KW-0449">Lipoprotein</keyword>
<evidence type="ECO:0000256" key="1">
    <source>
        <dbReference type="SAM" id="Coils"/>
    </source>
</evidence>
<dbReference type="Gene3D" id="6.10.250.3150">
    <property type="match status" value="1"/>
</dbReference>
<feature type="domain" description="ARB-07466-like C-terminal" evidence="3">
    <location>
        <begin position="208"/>
        <end position="317"/>
    </location>
</feature>
<evidence type="ECO:0000259" key="3">
    <source>
        <dbReference type="Pfam" id="PF26571"/>
    </source>
</evidence>
<dbReference type="EMBL" id="JACDUR010000008">
    <property type="protein sequence ID" value="MBA2896152.1"/>
    <property type="molecule type" value="Genomic_DNA"/>
</dbReference>
<accession>A0A7W0HUN1</accession>
<feature type="chain" id="PRO_5031515933" evidence="2">
    <location>
        <begin position="26"/>
        <end position="325"/>
    </location>
</feature>
<feature type="signal peptide" evidence="2">
    <location>
        <begin position="1"/>
        <end position="25"/>
    </location>
</feature>
<organism evidence="4 5">
    <name type="scientific">Nonomuraea soli</name>
    <dbReference type="NCBI Taxonomy" id="1032476"/>
    <lineage>
        <taxon>Bacteria</taxon>
        <taxon>Bacillati</taxon>
        <taxon>Actinomycetota</taxon>
        <taxon>Actinomycetes</taxon>
        <taxon>Streptosporangiales</taxon>
        <taxon>Streptosporangiaceae</taxon>
        <taxon>Nonomuraea</taxon>
    </lineage>
</organism>
<proteinExistence type="predicted"/>
<reference evidence="4 5" key="1">
    <citation type="submission" date="2020-07" db="EMBL/GenBank/DDBJ databases">
        <title>Genomic Encyclopedia of Type Strains, Phase IV (KMG-IV): sequencing the most valuable type-strain genomes for metagenomic binning, comparative biology and taxonomic classification.</title>
        <authorList>
            <person name="Goeker M."/>
        </authorList>
    </citation>
    <scope>NUCLEOTIDE SEQUENCE [LARGE SCALE GENOMIC DNA]</scope>
    <source>
        <strain evidence="4 5">DSM 45533</strain>
    </source>
</reference>